<dbReference type="InterPro" id="IPR038511">
    <property type="entry name" value="TAP42/TAP46-like_sf"/>
</dbReference>
<accession>A0A2P6VQP7</accession>
<dbReference type="OrthoDB" id="10261753at2759"/>
<dbReference type="InterPro" id="IPR007304">
    <property type="entry name" value="TAP46-like"/>
</dbReference>
<dbReference type="AlphaFoldDB" id="A0A2P6VQP7"/>
<dbReference type="GO" id="GO:0005829">
    <property type="term" value="C:cytosol"/>
    <property type="evidence" value="ECO:0007669"/>
    <property type="project" value="TreeGrafter"/>
</dbReference>
<dbReference type="Pfam" id="PF04177">
    <property type="entry name" value="TAP42"/>
    <property type="match status" value="1"/>
</dbReference>
<organism evidence="2 3">
    <name type="scientific">Micractinium conductrix</name>
    <dbReference type="NCBI Taxonomy" id="554055"/>
    <lineage>
        <taxon>Eukaryota</taxon>
        <taxon>Viridiplantae</taxon>
        <taxon>Chlorophyta</taxon>
        <taxon>core chlorophytes</taxon>
        <taxon>Trebouxiophyceae</taxon>
        <taxon>Chlorellales</taxon>
        <taxon>Chlorellaceae</taxon>
        <taxon>Chlorella clade</taxon>
        <taxon>Micractinium</taxon>
    </lineage>
</organism>
<evidence type="ECO:0000313" key="2">
    <source>
        <dbReference type="EMBL" id="PSC76424.1"/>
    </source>
</evidence>
<feature type="region of interest" description="Disordered" evidence="1">
    <location>
        <begin position="243"/>
        <end position="265"/>
    </location>
</feature>
<dbReference type="EMBL" id="LHPF02000001">
    <property type="protein sequence ID" value="PSC76424.1"/>
    <property type="molecule type" value="Genomic_DNA"/>
</dbReference>
<dbReference type="Gene3D" id="1.25.40.540">
    <property type="entry name" value="TAP42-like family"/>
    <property type="match status" value="1"/>
</dbReference>
<dbReference type="Proteomes" id="UP000239649">
    <property type="component" value="Unassembled WGS sequence"/>
</dbReference>
<reference evidence="2 3" key="1">
    <citation type="journal article" date="2018" name="Plant J.">
        <title>Genome sequences of Chlorella sorokiniana UTEX 1602 and Micractinium conductrix SAG 241.80: implications to maltose excretion by a green alga.</title>
        <authorList>
            <person name="Arriola M.B."/>
            <person name="Velmurugan N."/>
            <person name="Zhang Y."/>
            <person name="Plunkett M.H."/>
            <person name="Hondzo H."/>
            <person name="Barney B.M."/>
        </authorList>
    </citation>
    <scope>NUCLEOTIDE SEQUENCE [LARGE SCALE GENOMIC DNA]</scope>
    <source>
        <strain evidence="2 3">SAG 241.80</strain>
    </source>
</reference>
<keyword evidence="3" id="KW-1185">Reference proteome</keyword>
<dbReference type="GO" id="GO:0009966">
    <property type="term" value="P:regulation of signal transduction"/>
    <property type="evidence" value="ECO:0007669"/>
    <property type="project" value="InterPro"/>
</dbReference>
<feature type="compositionally biased region" description="Gly residues" evidence="1">
    <location>
        <begin position="146"/>
        <end position="156"/>
    </location>
</feature>
<feature type="compositionally biased region" description="Basic and acidic residues" evidence="1">
    <location>
        <begin position="247"/>
        <end position="256"/>
    </location>
</feature>
<dbReference type="GO" id="GO:0051721">
    <property type="term" value="F:protein phosphatase 2A binding"/>
    <property type="evidence" value="ECO:0007669"/>
    <property type="project" value="TreeGrafter"/>
</dbReference>
<protein>
    <submittedName>
        <fullName evidence="2">TAP42 like family</fullName>
    </submittedName>
</protein>
<feature type="compositionally biased region" description="Basic and acidic residues" evidence="1">
    <location>
        <begin position="347"/>
        <end position="361"/>
    </location>
</feature>
<feature type="region of interest" description="Disordered" evidence="1">
    <location>
        <begin position="322"/>
        <end position="371"/>
    </location>
</feature>
<dbReference type="PANTHER" id="PTHR10933:SF9">
    <property type="entry name" value="IMMUNOGLOBULIN-BINDING PROTEIN 1"/>
    <property type="match status" value="1"/>
</dbReference>
<dbReference type="GO" id="GO:0035303">
    <property type="term" value="P:regulation of dephosphorylation"/>
    <property type="evidence" value="ECO:0007669"/>
    <property type="project" value="TreeGrafter"/>
</dbReference>
<evidence type="ECO:0000313" key="3">
    <source>
        <dbReference type="Proteomes" id="UP000239649"/>
    </source>
</evidence>
<evidence type="ECO:0000256" key="1">
    <source>
        <dbReference type="SAM" id="MobiDB-lite"/>
    </source>
</evidence>
<proteinExistence type="predicted"/>
<sequence length="371" mass="40291">MAELWASSLQDLPLPALFARARDILHQLEAAPAMSPATQGLVGEGTACLRTAAAAADAAALFSPNEDRDDLATADVKYLLLPFYQAEVAGYTHAEDASVRLDALNQAGQLYRVFLHRCRQYDLLSQPAAAMAQAVLGVGERDGDGGARGSGSGSGSGRLDPASLRQHKIEKFKREKAIKARVAELEARLRRLDAGGGDGGEGGDAEEAERELWMLQVDLAALQAAERCGTLLQELQILRHAAALPPDQRERQREQRAASGPPPDLMRQLAAAAGNLGLGGSAAAKREQLATGVFRPSYTLPTMSVEQFGELEYRRMLEQQQREAAAKEKAERQRALRSVDDLEEEEVQQKRAWDEFKDDNPRGWGNTKGRG</sequence>
<dbReference type="STRING" id="554055.A0A2P6VQP7"/>
<dbReference type="PANTHER" id="PTHR10933">
    <property type="entry name" value="IMMUNOGLOBULIN-BINDING PROTEIN 1"/>
    <property type="match status" value="1"/>
</dbReference>
<comment type="caution">
    <text evidence="2">The sequence shown here is derived from an EMBL/GenBank/DDBJ whole genome shotgun (WGS) entry which is preliminary data.</text>
</comment>
<gene>
    <name evidence="2" type="primary">g367</name>
    <name evidence="2" type="ORF">C2E20_0367</name>
</gene>
<feature type="region of interest" description="Disordered" evidence="1">
    <location>
        <begin position="142"/>
        <end position="166"/>
    </location>
</feature>
<name>A0A2P6VQP7_9CHLO</name>
<feature type="compositionally biased region" description="Basic and acidic residues" evidence="1">
    <location>
        <begin position="322"/>
        <end position="340"/>
    </location>
</feature>